<organism evidence="5 6">
    <name type="scientific">Peredibacter starrii</name>
    <dbReference type="NCBI Taxonomy" id="28202"/>
    <lineage>
        <taxon>Bacteria</taxon>
        <taxon>Pseudomonadati</taxon>
        <taxon>Bdellovibrionota</taxon>
        <taxon>Bacteriovoracia</taxon>
        <taxon>Bacteriovoracales</taxon>
        <taxon>Bacteriovoracaceae</taxon>
        <taxon>Peredibacter</taxon>
    </lineage>
</organism>
<reference evidence="5 6" key="1">
    <citation type="submission" date="2023-11" db="EMBL/GenBank/DDBJ databases">
        <title>Peredibacter starrii A3.12.</title>
        <authorList>
            <person name="Mitchell R.J."/>
        </authorList>
    </citation>
    <scope>NUCLEOTIDE SEQUENCE [LARGE SCALE GENOMIC DNA]</scope>
    <source>
        <strain evidence="5 6">A3.12</strain>
    </source>
</reference>
<feature type="transmembrane region" description="Helical" evidence="3">
    <location>
        <begin position="12"/>
        <end position="42"/>
    </location>
</feature>
<dbReference type="InterPro" id="IPR027283">
    <property type="entry name" value="YerD"/>
</dbReference>
<dbReference type="Pfam" id="PF01645">
    <property type="entry name" value="Glu_synthase"/>
    <property type="match status" value="1"/>
</dbReference>
<dbReference type="SUPFAM" id="SSF51395">
    <property type="entry name" value="FMN-linked oxidoreductases"/>
    <property type="match status" value="1"/>
</dbReference>
<dbReference type="PANTHER" id="PTHR43819:SF1">
    <property type="entry name" value="ARCHAEAL-TYPE GLUTAMATE SYNTHASE [NADPH]"/>
    <property type="match status" value="1"/>
</dbReference>
<sequence>MRSLFWYASAMALVFHAITFFISPYLLLLCLLTLPLFVIGIIDMKQTKHSIRRNFPVIGHMRYLLEMIRPEINQYFIESNTDGTPFSREERSVVYQRSKKVTDTIPFGTQRNVYEEGYEYVPHSMSPVHVDPKSLRVSIGGKECKKPYLASIFNISAMSYGSLSKNSVLALNGGAKDGAFAHNTGEGGISPYHLENGGDLIWQIGTGYFGCRDDQGNFNPALFAERASDDRVKMIEIKLSQGAKPGHGGILPKEKLTEEISKIRSVPMGKDVISPPGHSAFNTPKELCLFIKKLRDFSGGKPIGIKLSIGRECEFFAFCKAMLETGITPDYISIDGSEGGTGAAPLEFSNSVGMPGQDAILFVVNTLRGLNLKKDIKVLASGKLTSAFGIIRLLSMGVDVCYAARPFMLSLGCIQALRCNTNDCPTGVATQDPHLVGGLVVTNKRKRVKNFHEQTIKGVAEILGAMGVSDHHDLTPHHLRRRVSQLDVRPLSDMIPWVEEGSYLKGEIPANWKYAFEAASSESFRLDKAKTLSLQLS</sequence>
<dbReference type="EC" id="1.4.-.-" evidence="5"/>
<dbReference type="InterPro" id="IPR002932">
    <property type="entry name" value="Glu_synthdom"/>
</dbReference>
<protein>
    <submittedName>
        <fullName evidence="5">FMN-binding glutamate synthase family protein</fullName>
        <ecNumber evidence="5">1.4.-.-</ecNumber>
    </submittedName>
</protein>
<dbReference type="GO" id="GO:0006537">
    <property type="term" value="P:glutamate biosynthetic process"/>
    <property type="evidence" value="ECO:0007669"/>
    <property type="project" value="InterPro"/>
</dbReference>
<dbReference type="PANTHER" id="PTHR43819">
    <property type="entry name" value="ARCHAEAL-TYPE GLUTAMATE SYNTHASE [NADPH]"/>
    <property type="match status" value="1"/>
</dbReference>
<evidence type="ECO:0000256" key="1">
    <source>
        <dbReference type="ARBA" id="ARBA00009716"/>
    </source>
</evidence>
<keyword evidence="3" id="KW-0472">Membrane</keyword>
<proteinExistence type="inferred from homology"/>
<evidence type="ECO:0000313" key="5">
    <source>
        <dbReference type="EMBL" id="WPU66698.1"/>
    </source>
</evidence>
<keyword evidence="5" id="KW-0560">Oxidoreductase</keyword>
<keyword evidence="3" id="KW-0812">Transmembrane</keyword>
<dbReference type="KEGG" id="psti:SOO65_08060"/>
<dbReference type="PIRSF" id="PIRSF500060">
    <property type="entry name" value="UCP500060"/>
    <property type="match status" value="1"/>
</dbReference>
<dbReference type="InterPro" id="IPR024188">
    <property type="entry name" value="GltB"/>
</dbReference>
<evidence type="ECO:0000256" key="2">
    <source>
        <dbReference type="PIRNR" id="PIRNR006429"/>
    </source>
</evidence>
<keyword evidence="6" id="KW-1185">Reference proteome</keyword>
<evidence type="ECO:0000256" key="3">
    <source>
        <dbReference type="SAM" id="Phobius"/>
    </source>
</evidence>
<dbReference type="EMBL" id="CP139487">
    <property type="protein sequence ID" value="WPU66698.1"/>
    <property type="molecule type" value="Genomic_DNA"/>
</dbReference>
<dbReference type="GO" id="GO:0015930">
    <property type="term" value="F:glutamate synthase activity"/>
    <property type="evidence" value="ECO:0007669"/>
    <property type="project" value="InterPro"/>
</dbReference>
<evidence type="ECO:0000259" key="4">
    <source>
        <dbReference type="Pfam" id="PF01645"/>
    </source>
</evidence>
<dbReference type="Gene3D" id="3.20.20.70">
    <property type="entry name" value="Aldolase class I"/>
    <property type="match status" value="1"/>
</dbReference>
<accession>A0AAX4HU33</accession>
<comment type="similarity">
    <text evidence="1 2">Belongs to the glutamate synthase family.</text>
</comment>
<dbReference type="RefSeq" id="WP_321399170.1">
    <property type="nucleotide sequence ID" value="NZ_CP139487.1"/>
</dbReference>
<dbReference type="CDD" id="cd02808">
    <property type="entry name" value="GltS_FMN"/>
    <property type="match status" value="1"/>
</dbReference>
<evidence type="ECO:0000313" key="6">
    <source>
        <dbReference type="Proteomes" id="UP001324634"/>
    </source>
</evidence>
<dbReference type="Proteomes" id="UP001324634">
    <property type="component" value="Chromosome"/>
</dbReference>
<dbReference type="PIRSF" id="PIRSF006429">
    <property type="entry name" value="GOGAT_lg_2"/>
    <property type="match status" value="1"/>
</dbReference>
<keyword evidence="3" id="KW-1133">Transmembrane helix</keyword>
<dbReference type="InterPro" id="IPR013785">
    <property type="entry name" value="Aldolase_TIM"/>
</dbReference>
<dbReference type="AlphaFoldDB" id="A0AAX4HU33"/>
<gene>
    <name evidence="5" type="ORF">SOO65_08060</name>
</gene>
<feature type="domain" description="Glutamate synthase" evidence="4">
    <location>
        <begin position="129"/>
        <end position="468"/>
    </location>
</feature>
<name>A0AAX4HU33_9BACT</name>